<evidence type="ECO:0000313" key="4">
    <source>
        <dbReference type="Proteomes" id="UP000198597"/>
    </source>
</evidence>
<keyword evidence="4" id="KW-1185">Reference proteome</keyword>
<dbReference type="AlphaFoldDB" id="A0A1H0MIR4"/>
<dbReference type="Proteomes" id="UP000585258">
    <property type="component" value="Unassembled WGS sequence"/>
</dbReference>
<protein>
    <submittedName>
        <fullName evidence="3">Uncharacterized protein</fullName>
    </submittedName>
</protein>
<evidence type="ECO:0000256" key="1">
    <source>
        <dbReference type="SAM" id="Phobius"/>
    </source>
</evidence>
<dbReference type="RefSeq" id="WP_089965374.1">
    <property type="nucleotide sequence ID" value="NZ_CP071376.1"/>
</dbReference>
<dbReference type="EMBL" id="FNJM01000001">
    <property type="protein sequence ID" value="SDO80030.1"/>
    <property type="molecule type" value="Genomic_DNA"/>
</dbReference>
<gene>
    <name evidence="2" type="ORF">H7E68_02895</name>
    <name evidence="3" type="ORF">SAMN04488529_101467</name>
</gene>
<feature type="transmembrane region" description="Helical" evidence="1">
    <location>
        <begin position="32"/>
        <end position="51"/>
    </location>
</feature>
<proteinExistence type="predicted"/>
<evidence type="ECO:0000313" key="2">
    <source>
        <dbReference type="EMBL" id="MBB6713684.1"/>
    </source>
</evidence>
<dbReference type="GeneID" id="65310508"/>
<accession>A0A1H0MIR4</accession>
<dbReference type="Proteomes" id="UP000198597">
    <property type="component" value="Unassembled WGS sequence"/>
</dbReference>
<dbReference type="EMBL" id="JACKWY010000002">
    <property type="protein sequence ID" value="MBB6713684.1"/>
    <property type="molecule type" value="Genomic_DNA"/>
</dbReference>
<name>A0A1H0MIR4_9CLOT</name>
<keyword evidence="1" id="KW-0812">Transmembrane</keyword>
<reference evidence="2 5" key="2">
    <citation type="submission" date="2020-08" db="EMBL/GenBank/DDBJ databases">
        <title>Clostridia isolated from Swiss meat.</title>
        <authorList>
            <person name="Wambui J."/>
            <person name="Stevens M.J.A."/>
            <person name="Stephan R."/>
        </authorList>
    </citation>
    <scope>NUCLEOTIDE SEQUENCE [LARGE SCALE GENOMIC DNA]</scope>
    <source>
        <strain evidence="2 5">CM001</strain>
    </source>
</reference>
<organism evidence="3 4">
    <name type="scientific">Clostridium gasigenes</name>
    <dbReference type="NCBI Taxonomy" id="94869"/>
    <lineage>
        <taxon>Bacteria</taxon>
        <taxon>Bacillati</taxon>
        <taxon>Bacillota</taxon>
        <taxon>Clostridia</taxon>
        <taxon>Eubacteriales</taxon>
        <taxon>Clostridiaceae</taxon>
        <taxon>Clostridium</taxon>
    </lineage>
</organism>
<sequence>MICLDNLSPEDLLLLSNAVAISLSKDKDANEINVLGNFLVGTGSLMLIIAAQQQLLLSLKQDNTTT</sequence>
<reference evidence="3 4" key="1">
    <citation type="submission" date="2016-10" db="EMBL/GenBank/DDBJ databases">
        <authorList>
            <person name="de Groot N.N."/>
        </authorList>
    </citation>
    <scope>NUCLEOTIDE SEQUENCE [LARGE SCALE GENOMIC DNA]</scope>
    <source>
        <strain evidence="3 4">DSM 12272</strain>
    </source>
</reference>
<evidence type="ECO:0000313" key="5">
    <source>
        <dbReference type="Proteomes" id="UP000585258"/>
    </source>
</evidence>
<keyword evidence="1" id="KW-1133">Transmembrane helix</keyword>
<keyword evidence="1" id="KW-0472">Membrane</keyword>
<evidence type="ECO:0000313" key="3">
    <source>
        <dbReference type="EMBL" id="SDO80030.1"/>
    </source>
</evidence>